<evidence type="ECO:0000256" key="2">
    <source>
        <dbReference type="ARBA" id="ARBA00022525"/>
    </source>
</evidence>
<dbReference type="InterPro" id="IPR033764">
    <property type="entry name" value="Sdr_B"/>
</dbReference>
<feature type="compositionally biased region" description="Low complexity" evidence="4">
    <location>
        <begin position="96"/>
        <end position="108"/>
    </location>
</feature>
<feature type="compositionally biased region" description="Low complexity" evidence="4">
    <location>
        <begin position="1000"/>
        <end position="1016"/>
    </location>
</feature>
<evidence type="ECO:0000256" key="1">
    <source>
        <dbReference type="ARBA" id="ARBA00004613"/>
    </source>
</evidence>
<evidence type="ECO:0000259" key="6">
    <source>
        <dbReference type="PROSITE" id="PS50835"/>
    </source>
</evidence>
<keyword evidence="5" id="KW-1133">Transmembrane helix</keyword>
<feature type="region of interest" description="Disordered" evidence="4">
    <location>
        <begin position="1000"/>
        <end position="1055"/>
    </location>
</feature>
<organism evidence="7 8">
    <name type="scientific">candidate division WS6 bacterium GW2011_GWA2_37_6</name>
    <dbReference type="NCBI Taxonomy" id="1619087"/>
    <lineage>
        <taxon>Bacteria</taxon>
        <taxon>Candidatus Dojkabacteria</taxon>
    </lineage>
</organism>
<feature type="region of interest" description="Disordered" evidence="4">
    <location>
        <begin position="43"/>
        <end position="111"/>
    </location>
</feature>
<gene>
    <name evidence="7" type="ORF">US52_C0009G0009</name>
</gene>
<evidence type="ECO:0000313" key="7">
    <source>
        <dbReference type="EMBL" id="KKQ36087.1"/>
    </source>
</evidence>
<feature type="compositionally biased region" description="Acidic residues" evidence="4">
    <location>
        <begin position="1026"/>
        <end position="1053"/>
    </location>
</feature>
<evidence type="ECO:0000256" key="5">
    <source>
        <dbReference type="SAM" id="Phobius"/>
    </source>
</evidence>
<dbReference type="PATRIC" id="fig|1619087.5.peg.143"/>
<dbReference type="Proteomes" id="UP000034852">
    <property type="component" value="Unassembled WGS sequence"/>
</dbReference>
<proteinExistence type="predicted"/>
<dbReference type="SUPFAM" id="SSF49299">
    <property type="entry name" value="PKD domain"/>
    <property type="match status" value="1"/>
</dbReference>
<feature type="transmembrane region" description="Helical" evidence="5">
    <location>
        <begin position="1162"/>
        <end position="1185"/>
    </location>
</feature>
<feature type="domain" description="Ig-like" evidence="6">
    <location>
        <begin position="919"/>
        <end position="993"/>
    </location>
</feature>
<feature type="compositionally biased region" description="Low complexity" evidence="4">
    <location>
        <begin position="72"/>
        <end position="88"/>
    </location>
</feature>
<reference evidence="7 8" key="1">
    <citation type="journal article" date="2015" name="Nature">
        <title>rRNA introns, odd ribosomes, and small enigmatic genomes across a large radiation of phyla.</title>
        <authorList>
            <person name="Brown C.T."/>
            <person name="Hug L.A."/>
            <person name="Thomas B.C."/>
            <person name="Sharon I."/>
            <person name="Castelle C.J."/>
            <person name="Singh A."/>
            <person name="Wilkins M.J."/>
            <person name="Williams K.H."/>
            <person name="Banfield J.F."/>
        </authorList>
    </citation>
    <scope>NUCLEOTIDE SEQUENCE [LARGE SCALE GENOMIC DNA]</scope>
</reference>
<dbReference type="AlphaFoldDB" id="A0A0G0H1Q9"/>
<evidence type="ECO:0000256" key="4">
    <source>
        <dbReference type="SAM" id="MobiDB-lite"/>
    </source>
</evidence>
<dbReference type="SUPFAM" id="SSF117074">
    <property type="entry name" value="Hypothetical protein PA1324"/>
    <property type="match status" value="1"/>
</dbReference>
<keyword evidence="5" id="KW-0472">Membrane</keyword>
<comment type="subcellular location">
    <subcellularLocation>
        <location evidence="1">Secreted</location>
    </subcellularLocation>
</comment>
<dbReference type="Pfam" id="PF17210">
    <property type="entry name" value="SdrD_B"/>
    <property type="match status" value="1"/>
</dbReference>
<keyword evidence="2" id="KW-0964">Secreted</keyword>
<dbReference type="EMBL" id="LBTH01000009">
    <property type="protein sequence ID" value="KKQ36087.1"/>
    <property type="molecule type" value="Genomic_DNA"/>
</dbReference>
<dbReference type="GO" id="GO:0005576">
    <property type="term" value="C:extracellular region"/>
    <property type="evidence" value="ECO:0007669"/>
    <property type="project" value="UniProtKB-SubCell"/>
</dbReference>
<dbReference type="InterPro" id="IPR035986">
    <property type="entry name" value="PKD_dom_sf"/>
</dbReference>
<comment type="caution">
    <text evidence="7">The sequence shown here is derived from an EMBL/GenBank/DDBJ whole genome shotgun (WGS) entry which is preliminary data.</text>
</comment>
<dbReference type="InterPro" id="IPR007110">
    <property type="entry name" value="Ig-like_dom"/>
</dbReference>
<accession>A0A0G0H1Q9</accession>
<keyword evidence="5" id="KW-0812">Transmembrane</keyword>
<feature type="compositionally biased region" description="Acidic residues" evidence="4">
    <location>
        <begin position="55"/>
        <end position="71"/>
    </location>
</feature>
<dbReference type="CDD" id="cd00146">
    <property type="entry name" value="PKD"/>
    <property type="match status" value="1"/>
</dbReference>
<evidence type="ECO:0000313" key="8">
    <source>
        <dbReference type="Proteomes" id="UP000034852"/>
    </source>
</evidence>
<protein>
    <submittedName>
        <fullName evidence="7">Conserved repeat domain protein</fullName>
    </submittedName>
</protein>
<dbReference type="Gene3D" id="2.60.40.10">
    <property type="entry name" value="Immunoglobulins"/>
    <property type="match status" value="3"/>
</dbReference>
<evidence type="ECO:0000256" key="3">
    <source>
        <dbReference type="ARBA" id="ARBA00022729"/>
    </source>
</evidence>
<dbReference type="PROSITE" id="PS50835">
    <property type="entry name" value="IG_LIKE"/>
    <property type="match status" value="1"/>
</dbReference>
<keyword evidence="3" id="KW-0732">Signal</keyword>
<sequence>MYKLASSIKRKLSPSSRVLTSILVFTVLFVNFSPALTVLAQEEETTNNETAVVPVEEETEPTEATEPEQPAEEPTTAPVEEPNAPVEETVNEPVDEQAQPAEDAQQSAEEGEILSTTIAGNKVTYGNVKTGVDYKYFKNEAVSLKFISLPEGDYYLSIEEVATEYGTGYEFLSNLTDGTFKYDLRLPNTKNTTDVEVQYSEDGENYTVLAGQSTIEKTVVSLSNLSHFTVFVITKPAAVIVSGDSIVDSLITKDNRPELTGNINSGDAPANMNITVDGNTYNVTTDGTGTWTLPNDTVLPSIPDGVYDVVTSYINNDGDTILDSTANELMVDTVAPTGSIITPASGTIVSGSFTLTGTASDTLSGFGDLSGIPDNGKIRVRFHQGVLIRQCLVSASDYDGSLNFTLAVNSIGGICNVPDGTYTIRVYSYDRALNIAYGAIGATNVTIDNPGPDVGTVNVTQVYGNYVRSYQDATNPGFDIYMDASDTDGIASCEYALDFNNSVGTWLPATYDGTKCIVTGLGATDGAELLINMRVTDSLGYSNIGGVVSKIADSALPVITSFTVSPDSNGFTSNSVVLTAIATDTSSPMVNCSFAYEINGDGIWHGVSMADTVVPNADPKIITCTKSYSGLNDGDVIRFRVRATDSVSLTTARTYLTRTIDGEIPVISDLPDKTFNEGDTFDVAEFNGVLTVSDNIGLSEIFISIDSPIGSTGGFVNLDISSFGTGGTVSGIPSGILLIPIDTSVLWEGTYTFEYYVTDLAGNRSDCDPDTAGEQNCVTTVVINNVTPIVTFATDQTINEGGTASFTGSFEDPSYIGDSLFYSGPNDPDDANWWPMIDYGDGEWAYLVGGMEVPGTLPSIPDHVYSNSGIYTAILWVCEDSEEFHPDFEDPGNPIPFNPLSEGTCGYSEVTITVNNLAPTVVITANPGTSVNEGTVVTLTANGSGGNAPLTYSWGGDCSGTATTYALPSTPGTYTCLVTVTDVDGDTSTDSITVTVKDVVPAQDTTNDNPSPTTTPQVLGIGDVVTPDEEDKTDEETEEEDEDGEVLGLDCEEESRVSGYVYYDENGNGKKDKDEEGLKDVTVKLYAEIDGDRKLISSTSTDENGYWQTEVCPADYEVEIDEDDLPSRAKVKGDDTLEISVDKDEETNDVNFTIEQNDLFGWWSWWYCLVCLALLALLAGGVLLFRRRREEK</sequence>
<dbReference type="InterPro" id="IPR013783">
    <property type="entry name" value="Ig-like_fold"/>
</dbReference>
<name>A0A0G0H1Q9_9BACT</name>